<protein>
    <submittedName>
        <fullName evidence="9">Probable peptidoglycan biosynthesis protein MurJ</fullName>
    </submittedName>
</protein>
<feature type="transmembrane region" description="Helical" evidence="8">
    <location>
        <begin position="389"/>
        <end position="408"/>
    </location>
</feature>
<accession>A0A448KEW0</accession>
<keyword evidence="10" id="KW-1185">Reference proteome</keyword>
<dbReference type="KEGG" id="asla:NCTC11923_02117"/>
<evidence type="ECO:0000256" key="7">
    <source>
        <dbReference type="ARBA" id="ARBA00023136"/>
    </source>
</evidence>
<dbReference type="STRING" id="1278298.GCA_000428685_00550"/>
<dbReference type="GO" id="GO:0015648">
    <property type="term" value="F:lipid-linked peptidoglycan transporter activity"/>
    <property type="evidence" value="ECO:0007669"/>
    <property type="project" value="TreeGrafter"/>
</dbReference>
<keyword evidence="7 8" id="KW-0472">Membrane</keyword>
<name>A0A448KEW0_9ACTO</name>
<evidence type="ECO:0000313" key="10">
    <source>
        <dbReference type="Proteomes" id="UP000276899"/>
    </source>
</evidence>
<proteinExistence type="predicted"/>
<evidence type="ECO:0000256" key="5">
    <source>
        <dbReference type="ARBA" id="ARBA00022984"/>
    </source>
</evidence>
<dbReference type="RefSeq" id="WP_051281343.1">
    <property type="nucleotide sequence ID" value="NZ_CBCRWE010000068.1"/>
</dbReference>
<evidence type="ECO:0000256" key="2">
    <source>
        <dbReference type="ARBA" id="ARBA00022475"/>
    </source>
</evidence>
<dbReference type="Proteomes" id="UP000276899">
    <property type="component" value="Chromosome"/>
</dbReference>
<evidence type="ECO:0000256" key="1">
    <source>
        <dbReference type="ARBA" id="ARBA00004651"/>
    </source>
</evidence>
<dbReference type="Pfam" id="PF03023">
    <property type="entry name" value="MurJ"/>
    <property type="match status" value="1"/>
</dbReference>
<dbReference type="GO" id="GO:0008360">
    <property type="term" value="P:regulation of cell shape"/>
    <property type="evidence" value="ECO:0007669"/>
    <property type="project" value="UniProtKB-KW"/>
</dbReference>
<dbReference type="PANTHER" id="PTHR47019">
    <property type="entry name" value="LIPID II FLIPPASE MURJ"/>
    <property type="match status" value="1"/>
</dbReference>
<dbReference type="PANTHER" id="PTHR47019:SF1">
    <property type="entry name" value="LIPID II FLIPPASE MURJ"/>
    <property type="match status" value="1"/>
</dbReference>
<dbReference type="GO" id="GO:0009252">
    <property type="term" value="P:peptidoglycan biosynthetic process"/>
    <property type="evidence" value="ECO:0007669"/>
    <property type="project" value="UniProtKB-KW"/>
</dbReference>
<feature type="transmembrane region" description="Helical" evidence="8">
    <location>
        <begin position="451"/>
        <end position="475"/>
    </location>
</feature>
<feature type="transmembrane region" description="Helical" evidence="8">
    <location>
        <begin position="144"/>
        <end position="170"/>
    </location>
</feature>
<dbReference type="PRINTS" id="PR01806">
    <property type="entry name" value="VIRFACTRMVIN"/>
</dbReference>
<comment type="subcellular location">
    <subcellularLocation>
        <location evidence="1">Cell membrane</location>
        <topology evidence="1">Multi-pass membrane protein</topology>
    </subcellularLocation>
</comment>
<dbReference type="EMBL" id="LR134363">
    <property type="protein sequence ID" value="VEG75449.1"/>
    <property type="molecule type" value="Genomic_DNA"/>
</dbReference>
<organism evidence="9 10">
    <name type="scientific">Actinomyces slackii</name>
    <dbReference type="NCBI Taxonomy" id="52774"/>
    <lineage>
        <taxon>Bacteria</taxon>
        <taxon>Bacillati</taxon>
        <taxon>Actinomycetota</taxon>
        <taxon>Actinomycetes</taxon>
        <taxon>Actinomycetales</taxon>
        <taxon>Actinomycetaceae</taxon>
        <taxon>Actinomyces</taxon>
    </lineage>
</organism>
<evidence type="ECO:0000256" key="6">
    <source>
        <dbReference type="ARBA" id="ARBA00022989"/>
    </source>
</evidence>
<feature type="transmembrane region" description="Helical" evidence="8">
    <location>
        <begin position="104"/>
        <end position="124"/>
    </location>
</feature>
<dbReference type="GO" id="GO:0005886">
    <property type="term" value="C:plasma membrane"/>
    <property type="evidence" value="ECO:0007669"/>
    <property type="project" value="UniProtKB-SubCell"/>
</dbReference>
<keyword evidence="5" id="KW-0573">Peptidoglycan synthesis</keyword>
<keyword evidence="2" id="KW-1003">Cell membrane</keyword>
<feature type="transmembrane region" description="Helical" evidence="8">
    <location>
        <begin position="215"/>
        <end position="235"/>
    </location>
</feature>
<evidence type="ECO:0000256" key="3">
    <source>
        <dbReference type="ARBA" id="ARBA00022692"/>
    </source>
</evidence>
<feature type="transmembrane region" description="Helical" evidence="8">
    <location>
        <begin position="514"/>
        <end position="539"/>
    </location>
</feature>
<evidence type="ECO:0000256" key="8">
    <source>
        <dbReference type="SAM" id="Phobius"/>
    </source>
</evidence>
<evidence type="ECO:0000256" key="4">
    <source>
        <dbReference type="ARBA" id="ARBA00022960"/>
    </source>
</evidence>
<feature type="transmembrane region" description="Helical" evidence="8">
    <location>
        <begin position="177"/>
        <end position="195"/>
    </location>
</feature>
<reference evidence="9 10" key="1">
    <citation type="submission" date="2018-12" db="EMBL/GenBank/DDBJ databases">
        <authorList>
            <consortium name="Pathogen Informatics"/>
        </authorList>
    </citation>
    <scope>NUCLEOTIDE SEQUENCE [LARGE SCALE GENOMIC DNA]</scope>
    <source>
        <strain evidence="9 10">NCTC11923</strain>
    </source>
</reference>
<feature type="transmembrane region" description="Helical" evidence="8">
    <location>
        <begin position="256"/>
        <end position="281"/>
    </location>
</feature>
<keyword evidence="3 8" id="KW-0812">Transmembrane</keyword>
<feature type="transmembrane region" description="Helical" evidence="8">
    <location>
        <begin position="69"/>
        <end position="92"/>
    </location>
</feature>
<feature type="transmembrane region" description="Helical" evidence="8">
    <location>
        <begin position="420"/>
        <end position="439"/>
    </location>
</feature>
<dbReference type="InterPro" id="IPR051050">
    <property type="entry name" value="Lipid_II_flippase_MurJ/MviN"/>
</dbReference>
<dbReference type="GO" id="GO:0034204">
    <property type="term" value="P:lipid translocation"/>
    <property type="evidence" value="ECO:0007669"/>
    <property type="project" value="TreeGrafter"/>
</dbReference>
<keyword evidence="6 8" id="KW-1133">Transmembrane helix</keyword>
<feature type="transmembrane region" description="Helical" evidence="8">
    <location>
        <begin position="348"/>
        <end position="369"/>
    </location>
</feature>
<sequence length="558" mass="55514">MRVADDGAGGGPAPGPRRARSALGAAGGVAGLTLIARALGFLRWIAQASAVGAGTVAGAYASANQLPNVLYEVVVGGALAATIVPLLAPAVAASRRQEAERTAGALLGIVLVLLVPLGAALALAAEPIAGLLPVSQGEDSAVQIALAADFLRMFALQVPLYGVGVVLTGVLQAHNRFGWTAITPILSSVVVMAAYGLYGAMTQGAEGASDAALRVLGWGTTAGVAALSLPLLWPIHRMGLRLRPSIRLDAAAWGRALRLGSAGVVTLVAQQISVLAVLALARWGGTTGTVAVHQYTQAVYVLPYAVLAVPVATVLYPRLSAAFDERARAGGPGPGQDRAGVGSGARELSARATAAVSAVAVAGAGMLLAASHGAERFFLLLADVQGMSMALATLAPGIVGYCLIYQITRVLFAADRARDAALVTAAGWLLVAVVSWLAVGGLSRGGDAPATLLGLAVGQSAGMILAGAGLMAVMARFLGWTVLRPSLRVLGAAAPVALVGGLAVRAASAALASPWAGIAVAATGALLTAAAALGAAHLADRGLLSGLRAPSAPLSETE</sequence>
<feature type="transmembrane region" description="Helical" evidence="8">
    <location>
        <begin position="301"/>
        <end position="319"/>
    </location>
</feature>
<evidence type="ECO:0000313" key="9">
    <source>
        <dbReference type="EMBL" id="VEG75449.1"/>
    </source>
</evidence>
<gene>
    <name evidence="9" type="primary">murJ</name>
    <name evidence="9" type="ORF">NCTC11923_02117</name>
</gene>
<keyword evidence="4" id="KW-0133">Cell shape</keyword>
<feature type="transmembrane region" description="Helical" evidence="8">
    <location>
        <begin position="487"/>
        <end position="508"/>
    </location>
</feature>
<dbReference type="InterPro" id="IPR004268">
    <property type="entry name" value="MurJ"/>
</dbReference>
<dbReference type="AlphaFoldDB" id="A0A448KEW0"/>